<organism evidence="2 3">
    <name type="scientific">Isoalcanivorax beigongshangi</name>
    <dbReference type="NCBI Taxonomy" id="3238810"/>
    <lineage>
        <taxon>Bacteria</taxon>
        <taxon>Pseudomonadati</taxon>
        <taxon>Pseudomonadota</taxon>
        <taxon>Gammaproteobacteria</taxon>
        <taxon>Oceanospirillales</taxon>
        <taxon>Alcanivoracaceae</taxon>
        <taxon>Isoalcanivorax</taxon>
    </lineage>
</organism>
<dbReference type="PANTHER" id="PTHR33121">
    <property type="entry name" value="CYCLIC DI-GMP PHOSPHODIESTERASE PDEF"/>
    <property type="match status" value="1"/>
</dbReference>
<evidence type="ECO:0000259" key="1">
    <source>
        <dbReference type="PROSITE" id="PS50883"/>
    </source>
</evidence>
<gene>
    <name evidence="2" type="ORF">AB5I84_03790</name>
</gene>
<dbReference type="SMART" id="SM00052">
    <property type="entry name" value="EAL"/>
    <property type="match status" value="1"/>
</dbReference>
<dbReference type="PANTHER" id="PTHR33121:SF76">
    <property type="entry name" value="SIGNALING PROTEIN"/>
    <property type="match status" value="1"/>
</dbReference>
<dbReference type="Gene3D" id="3.20.20.450">
    <property type="entry name" value="EAL domain"/>
    <property type="match status" value="1"/>
</dbReference>
<dbReference type="Pfam" id="PF00563">
    <property type="entry name" value="EAL"/>
    <property type="match status" value="1"/>
</dbReference>
<dbReference type="SUPFAM" id="SSF141868">
    <property type="entry name" value="EAL domain-like"/>
    <property type="match status" value="1"/>
</dbReference>
<dbReference type="InterPro" id="IPR050706">
    <property type="entry name" value="Cyclic-di-GMP_PDE-like"/>
</dbReference>
<dbReference type="InterPro" id="IPR001633">
    <property type="entry name" value="EAL_dom"/>
</dbReference>
<dbReference type="CDD" id="cd01948">
    <property type="entry name" value="EAL"/>
    <property type="match status" value="1"/>
</dbReference>
<reference evidence="2 3" key="1">
    <citation type="submission" date="2024-07" db="EMBL/GenBank/DDBJ databases">
        <authorList>
            <person name="Ren Q."/>
        </authorList>
    </citation>
    <scope>NUCLEOTIDE SEQUENCE [LARGE SCALE GENOMIC DNA]</scope>
    <source>
        <strain evidence="2 3">REN37</strain>
    </source>
</reference>
<comment type="caution">
    <text evidence="2">The sequence shown here is derived from an EMBL/GenBank/DDBJ whole genome shotgun (WGS) entry which is preliminary data.</text>
</comment>
<dbReference type="RefSeq" id="WP_369454518.1">
    <property type="nucleotide sequence ID" value="NZ_JBGCUO010000001.1"/>
</dbReference>
<dbReference type="Proteomes" id="UP001562065">
    <property type="component" value="Unassembled WGS sequence"/>
</dbReference>
<dbReference type="EMBL" id="JBGCUO010000001">
    <property type="protein sequence ID" value="MEY1661266.1"/>
    <property type="molecule type" value="Genomic_DNA"/>
</dbReference>
<sequence length="276" mass="30288">MPLAHLIDYFNHQYRLEYGEHADAALVQTPERRIQARFAGLTLDSAFQPIIRTDTGATVAHEALLRATAASQRRLSPASVFMLPTAAGEVVLLDRLCRTLHALNALLLELPAGQLLALNVHPRHLTSVLHRHGQVFEAVLRQLGLSPQQVILEISAAAVLQVPHLQQAVDNYRARGYRLALDDVPVQAAPQPAWLAWQPDWIKLDLRSGPLDWPALNAWRREWPSDAELVAVGATAAQLPHLADLGIQHAQGDQLAPPCSALTRSPLFNVQGSVQS</sequence>
<name>A0ABV4AEJ2_9GAMM</name>
<dbReference type="InterPro" id="IPR035919">
    <property type="entry name" value="EAL_sf"/>
</dbReference>
<dbReference type="PROSITE" id="PS50883">
    <property type="entry name" value="EAL"/>
    <property type="match status" value="1"/>
</dbReference>
<feature type="domain" description="EAL" evidence="1">
    <location>
        <begin position="27"/>
        <end position="272"/>
    </location>
</feature>
<accession>A0ABV4AEJ2</accession>
<evidence type="ECO:0000313" key="3">
    <source>
        <dbReference type="Proteomes" id="UP001562065"/>
    </source>
</evidence>
<proteinExistence type="predicted"/>
<evidence type="ECO:0000313" key="2">
    <source>
        <dbReference type="EMBL" id="MEY1661266.1"/>
    </source>
</evidence>
<protein>
    <submittedName>
        <fullName evidence="2">EAL domain-containing protein</fullName>
    </submittedName>
</protein>
<keyword evidence="3" id="KW-1185">Reference proteome</keyword>